<dbReference type="EMBL" id="QVEP01000006">
    <property type="protein sequence ID" value="RGB81308.1"/>
    <property type="molecule type" value="Genomic_DNA"/>
</dbReference>
<dbReference type="Gene3D" id="3.30.1240.10">
    <property type="match status" value="1"/>
</dbReference>
<dbReference type="InterPro" id="IPR006379">
    <property type="entry name" value="HAD-SF_hydro_IIB"/>
</dbReference>
<dbReference type="GO" id="GO:0000287">
    <property type="term" value="F:magnesium ion binding"/>
    <property type="evidence" value="ECO:0007669"/>
    <property type="project" value="TreeGrafter"/>
</dbReference>
<dbReference type="SUPFAM" id="SSF56784">
    <property type="entry name" value="HAD-like"/>
    <property type="match status" value="1"/>
</dbReference>
<dbReference type="GO" id="GO:0005829">
    <property type="term" value="C:cytosol"/>
    <property type="evidence" value="ECO:0007669"/>
    <property type="project" value="TreeGrafter"/>
</dbReference>
<dbReference type="GO" id="GO:0016791">
    <property type="term" value="F:phosphatase activity"/>
    <property type="evidence" value="ECO:0007669"/>
    <property type="project" value="UniProtKB-ARBA"/>
</dbReference>
<evidence type="ECO:0000313" key="2">
    <source>
        <dbReference type="Proteomes" id="UP000260773"/>
    </source>
</evidence>
<dbReference type="InterPro" id="IPR023214">
    <property type="entry name" value="HAD_sf"/>
</dbReference>
<dbReference type="InterPro" id="IPR000150">
    <property type="entry name" value="Cof"/>
</dbReference>
<proteinExistence type="predicted"/>
<dbReference type="PROSITE" id="PS01229">
    <property type="entry name" value="COF_2"/>
    <property type="match status" value="1"/>
</dbReference>
<name>A0A3E2TSN6_9FIRM</name>
<dbReference type="PANTHER" id="PTHR10000">
    <property type="entry name" value="PHOSPHOSERINE PHOSPHATASE"/>
    <property type="match status" value="1"/>
</dbReference>
<dbReference type="CDD" id="cd07516">
    <property type="entry name" value="HAD_Pase"/>
    <property type="match status" value="1"/>
</dbReference>
<reference evidence="1 2" key="1">
    <citation type="submission" date="2018-08" db="EMBL/GenBank/DDBJ databases">
        <title>A genome reference for cultivated species of the human gut microbiota.</title>
        <authorList>
            <person name="Zou Y."/>
            <person name="Xue W."/>
            <person name="Luo G."/>
        </authorList>
    </citation>
    <scope>NUCLEOTIDE SEQUENCE [LARGE SCALE GENOMIC DNA]</scope>
    <source>
        <strain evidence="1 2">AF45-17</strain>
    </source>
</reference>
<dbReference type="Proteomes" id="UP000260773">
    <property type="component" value="Unassembled WGS sequence"/>
</dbReference>
<gene>
    <name evidence="1" type="ORF">DW070_04000</name>
</gene>
<accession>A0A3E2TSN6</accession>
<evidence type="ECO:0000313" key="1">
    <source>
        <dbReference type="EMBL" id="RGB81308.1"/>
    </source>
</evidence>
<dbReference type="PANTHER" id="PTHR10000:SF8">
    <property type="entry name" value="HAD SUPERFAMILY HYDROLASE-LIKE, TYPE 3"/>
    <property type="match status" value="1"/>
</dbReference>
<organism evidence="1 2">
    <name type="scientific">Coprococcus catus</name>
    <dbReference type="NCBI Taxonomy" id="116085"/>
    <lineage>
        <taxon>Bacteria</taxon>
        <taxon>Bacillati</taxon>
        <taxon>Bacillota</taxon>
        <taxon>Clostridia</taxon>
        <taxon>Lachnospirales</taxon>
        <taxon>Lachnospiraceae</taxon>
        <taxon>Coprococcus</taxon>
    </lineage>
</organism>
<comment type="caution">
    <text evidence="1">The sequence shown here is derived from an EMBL/GenBank/DDBJ whole genome shotgun (WGS) entry which is preliminary data.</text>
</comment>
<dbReference type="AlphaFoldDB" id="A0A3E2TSN6"/>
<dbReference type="NCBIfam" id="TIGR01484">
    <property type="entry name" value="HAD-SF-IIB"/>
    <property type="match status" value="1"/>
</dbReference>
<dbReference type="Pfam" id="PF08282">
    <property type="entry name" value="Hydrolase_3"/>
    <property type="match status" value="1"/>
</dbReference>
<sequence length="272" mass="29889">MDLRLIALDLDGTTLNSQGKVSPYTKKILEKALSKGILVVIASGRALSAIPEDILNIRGLKYIITSNGSSIFELPDSRRIYANDMKPGVVMSVLAIMQDTHFPFEVFISGHAYTMQAYYDCPTDFGVPERMNHYVQTTRTPISDMPDFMMKHCNEIEGIDMIVPDMPKKQQLITALSQISNLYITSSESYYIEMASGSVSKASALHALAAQFHITPKQVMAFGDSDNDIELLSYAGCGVAMQNATSNLLKAASAVTRSNNEDGVAFYLESFL</sequence>
<dbReference type="Gene3D" id="3.40.50.1000">
    <property type="entry name" value="HAD superfamily/HAD-like"/>
    <property type="match status" value="1"/>
</dbReference>
<dbReference type="SFLD" id="SFLDG01140">
    <property type="entry name" value="C2.B:_Phosphomannomutase_and_P"/>
    <property type="match status" value="1"/>
</dbReference>
<dbReference type="InterPro" id="IPR036412">
    <property type="entry name" value="HAD-like_sf"/>
</dbReference>
<dbReference type="SFLD" id="SFLDS00003">
    <property type="entry name" value="Haloacid_Dehalogenase"/>
    <property type="match status" value="1"/>
</dbReference>
<dbReference type="NCBIfam" id="TIGR00099">
    <property type="entry name" value="Cof-subfamily"/>
    <property type="match status" value="1"/>
</dbReference>
<protein>
    <submittedName>
        <fullName evidence="1">HAD family phosphatase</fullName>
    </submittedName>
</protein>